<gene>
    <name evidence="2" type="ORF">BT96DRAFT_1000349</name>
</gene>
<dbReference type="Proteomes" id="UP000799118">
    <property type="component" value="Unassembled WGS sequence"/>
</dbReference>
<sequence>MNFHSSAPLPGQVRLSNAKGRPPPPIPWSTRPQLHPGHPAYHPSPSHDLNHTGGHTVRPISGNRQVLRATHNWVPDLHEWRSTHLLGDVDPLSPLTPHPMGPAAIAYWHMVRYYQPTWQSAGAAAWECLGQLGVAVTLEEQPGYYVHILRVLGKTRWRSASQELRARLSSPTVYARFGASPSLRPGNG</sequence>
<evidence type="ECO:0000256" key="1">
    <source>
        <dbReference type="SAM" id="MobiDB-lite"/>
    </source>
</evidence>
<organism evidence="2 3">
    <name type="scientific">Gymnopus androsaceus JB14</name>
    <dbReference type="NCBI Taxonomy" id="1447944"/>
    <lineage>
        <taxon>Eukaryota</taxon>
        <taxon>Fungi</taxon>
        <taxon>Dikarya</taxon>
        <taxon>Basidiomycota</taxon>
        <taxon>Agaricomycotina</taxon>
        <taxon>Agaricomycetes</taxon>
        <taxon>Agaricomycetidae</taxon>
        <taxon>Agaricales</taxon>
        <taxon>Marasmiineae</taxon>
        <taxon>Omphalotaceae</taxon>
        <taxon>Gymnopus</taxon>
    </lineage>
</organism>
<feature type="region of interest" description="Disordered" evidence="1">
    <location>
        <begin position="1"/>
        <end position="58"/>
    </location>
</feature>
<keyword evidence="3" id="KW-1185">Reference proteome</keyword>
<reference evidence="2" key="1">
    <citation type="journal article" date="2019" name="Environ. Microbiol.">
        <title>Fungal ecological strategies reflected in gene transcription - a case study of two litter decomposers.</title>
        <authorList>
            <person name="Barbi F."/>
            <person name="Kohler A."/>
            <person name="Barry K."/>
            <person name="Baskaran P."/>
            <person name="Daum C."/>
            <person name="Fauchery L."/>
            <person name="Ihrmark K."/>
            <person name="Kuo A."/>
            <person name="LaButti K."/>
            <person name="Lipzen A."/>
            <person name="Morin E."/>
            <person name="Grigoriev I.V."/>
            <person name="Henrissat B."/>
            <person name="Lindahl B."/>
            <person name="Martin F."/>
        </authorList>
    </citation>
    <scope>NUCLEOTIDE SEQUENCE</scope>
    <source>
        <strain evidence="2">JB14</strain>
    </source>
</reference>
<protein>
    <submittedName>
        <fullName evidence="2">Uncharacterized protein</fullName>
    </submittedName>
</protein>
<proteinExistence type="predicted"/>
<dbReference type="AlphaFoldDB" id="A0A6A4H5E5"/>
<dbReference type="EMBL" id="ML769595">
    <property type="protein sequence ID" value="KAE9392475.1"/>
    <property type="molecule type" value="Genomic_DNA"/>
</dbReference>
<evidence type="ECO:0000313" key="3">
    <source>
        <dbReference type="Proteomes" id="UP000799118"/>
    </source>
</evidence>
<accession>A0A6A4H5E5</accession>
<name>A0A6A4H5E5_9AGAR</name>
<evidence type="ECO:0000313" key="2">
    <source>
        <dbReference type="EMBL" id="KAE9392475.1"/>
    </source>
</evidence>